<dbReference type="Proteomes" id="UP000621266">
    <property type="component" value="Unassembled WGS sequence"/>
</dbReference>
<protein>
    <submittedName>
        <fullName evidence="2">Alpha/beta hydrolase</fullName>
    </submittedName>
</protein>
<dbReference type="Pfam" id="PF00561">
    <property type="entry name" value="Abhydrolase_1"/>
    <property type="match status" value="1"/>
</dbReference>
<dbReference type="RefSeq" id="WP_156207170.1">
    <property type="nucleotide sequence ID" value="NZ_WHPN01000360.1"/>
</dbReference>
<dbReference type="Gene3D" id="3.40.50.1820">
    <property type="entry name" value="alpha/beta hydrolase"/>
    <property type="match status" value="1"/>
</dbReference>
<dbReference type="InterPro" id="IPR000073">
    <property type="entry name" value="AB_hydrolase_1"/>
</dbReference>
<reference evidence="2 3" key="1">
    <citation type="submission" date="2019-10" db="EMBL/GenBank/DDBJ databases">
        <title>Streptomyces tenebrisbrunneis sp.nov., an endogenous actinomycete isolated from of Lycium ruthenicum.</title>
        <authorList>
            <person name="Ma L."/>
        </authorList>
    </citation>
    <scope>NUCLEOTIDE SEQUENCE [LARGE SCALE GENOMIC DNA]</scope>
    <source>
        <strain evidence="2 3">TRM 66187</strain>
    </source>
</reference>
<keyword evidence="2" id="KW-0378">Hydrolase</keyword>
<comment type="caution">
    <text evidence="2">The sequence shown here is derived from an EMBL/GenBank/DDBJ whole genome shotgun (WGS) entry which is preliminary data.</text>
</comment>
<accession>A0ABQ7FE26</accession>
<dbReference type="PANTHER" id="PTHR43798">
    <property type="entry name" value="MONOACYLGLYCEROL LIPASE"/>
    <property type="match status" value="1"/>
</dbReference>
<dbReference type="SUPFAM" id="SSF53474">
    <property type="entry name" value="alpha/beta-Hydrolases"/>
    <property type="match status" value="1"/>
</dbReference>
<organism evidence="2 3">
    <name type="scientific">Streptomyces lycii</name>
    <dbReference type="NCBI Taxonomy" id="2654337"/>
    <lineage>
        <taxon>Bacteria</taxon>
        <taxon>Bacillati</taxon>
        <taxon>Actinomycetota</taxon>
        <taxon>Actinomycetes</taxon>
        <taxon>Kitasatosporales</taxon>
        <taxon>Streptomycetaceae</taxon>
        <taxon>Streptomyces</taxon>
    </lineage>
</organism>
<dbReference type="InterPro" id="IPR050266">
    <property type="entry name" value="AB_hydrolase_sf"/>
</dbReference>
<dbReference type="EMBL" id="WHPN01000360">
    <property type="protein sequence ID" value="KAF4406550.1"/>
    <property type="molecule type" value="Genomic_DNA"/>
</dbReference>
<proteinExistence type="predicted"/>
<dbReference type="InterPro" id="IPR029058">
    <property type="entry name" value="AB_hydrolase_fold"/>
</dbReference>
<feature type="domain" description="AB hydrolase-1" evidence="1">
    <location>
        <begin position="26"/>
        <end position="272"/>
    </location>
</feature>
<dbReference type="PANTHER" id="PTHR43798:SF33">
    <property type="entry name" value="HYDROLASE, PUTATIVE (AFU_ORTHOLOGUE AFUA_2G14860)-RELATED"/>
    <property type="match status" value="1"/>
</dbReference>
<evidence type="ECO:0000313" key="3">
    <source>
        <dbReference type="Proteomes" id="UP000621266"/>
    </source>
</evidence>
<name>A0ABQ7FE26_9ACTN</name>
<dbReference type="GO" id="GO:0016787">
    <property type="term" value="F:hydrolase activity"/>
    <property type="evidence" value="ECO:0007669"/>
    <property type="project" value="UniProtKB-KW"/>
</dbReference>
<evidence type="ECO:0000259" key="1">
    <source>
        <dbReference type="Pfam" id="PF00561"/>
    </source>
</evidence>
<sequence length="292" mass="31557">MPYFRSYDDAELAYRVLPARDGSAAPPLVCLAGGPARDAAYLGDLGGLNAHRPLVIPDARGTGDSPSATPPSDYAFPRTAEDVEALRAHLGLERFALLAHDAAAATAQAYAAAHGDRLSRLVLLCPGSRLQGELPDDAREIFAERRHEPWWPDAVAAMDRLATVSDLEEVRQLLLRAAPMAYGRWEEPQRAHAATEGDQLNPVPRAGFWQGVDEAARQALLARLREVRCPLLVVTGELDALTGIRAGEVVAASFPSASPEPVVRTLKGAGHYPWVDEPAALREVVEDFLRQP</sequence>
<evidence type="ECO:0000313" key="2">
    <source>
        <dbReference type="EMBL" id="KAF4406550.1"/>
    </source>
</evidence>
<gene>
    <name evidence="2" type="ORF">GCU69_24415</name>
</gene>
<keyword evidence="3" id="KW-1185">Reference proteome</keyword>